<sequence length="318" mass="34976">MVSSCDIPSINLQPFFEDKGVVIGDTPTTEQMEAAATIHQACQKHGFVHVNNFGLSESFGERLFAASKDLFSVADKHDLVPWHPSHNTGYSPYKSESLNVNRPADLKEAFNVRFPPTSTNPSLSKTPMSFQEIVDDEFFRKLQTAAIRYSMACALALDLPIDFFSKTLKKFDQCTGPMGLQVKSVEGGEVGGSAGGEEADGWKDVVVPSSPDDTNNHNKTGDENETTTATTSFGAIINTGAMLARWTNDHWKATAHRVVVPNAEIASQDRYSIAFFVDPDADEFIEVDPKFAGDGKCCYEPIRSRDFLSMKLNEMTLI</sequence>
<dbReference type="Proteomes" id="UP000693970">
    <property type="component" value="Unassembled WGS sequence"/>
</dbReference>
<name>A0A9K3K6Y4_9STRA</name>
<dbReference type="InterPro" id="IPR026992">
    <property type="entry name" value="DIOX_N"/>
</dbReference>
<dbReference type="OrthoDB" id="288590at2759"/>
<evidence type="ECO:0000256" key="1">
    <source>
        <dbReference type="SAM" id="MobiDB-lite"/>
    </source>
</evidence>
<evidence type="ECO:0000259" key="3">
    <source>
        <dbReference type="Pfam" id="PF14226"/>
    </source>
</evidence>
<proteinExistence type="predicted"/>
<feature type="domain" description="Isopenicillin N synthase-like Fe(2+) 2OG dioxygenase" evidence="2">
    <location>
        <begin position="236"/>
        <end position="279"/>
    </location>
</feature>
<dbReference type="PANTHER" id="PTHR47990">
    <property type="entry name" value="2-OXOGLUTARATE (2OG) AND FE(II)-DEPENDENT OXYGENASE SUPERFAMILY PROTEIN-RELATED"/>
    <property type="match status" value="1"/>
</dbReference>
<reference evidence="4" key="1">
    <citation type="journal article" date="2021" name="Sci. Rep.">
        <title>Diploid genomic architecture of Nitzschia inconspicua, an elite biomass production diatom.</title>
        <authorList>
            <person name="Oliver A."/>
            <person name="Podell S."/>
            <person name="Pinowska A."/>
            <person name="Traller J.C."/>
            <person name="Smith S.R."/>
            <person name="McClure R."/>
            <person name="Beliaev A."/>
            <person name="Bohutskyi P."/>
            <person name="Hill E.A."/>
            <person name="Rabines A."/>
            <person name="Zheng H."/>
            <person name="Allen L.Z."/>
            <person name="Kuo A."/>
            <person name="Grigoriev I.V."/>
            <person name="Allen A.E."/>
            <person name="Hazlebeck D."/>
            <person name="Allen E.E."/>
        </authorList>
    </citation>
    <scope>NUCLEOTIDE SEQUENCE</scope>
    <source>
        <strain evidence="4">Hildebrandi</strain>
    </source>
</reference>
<organism evidence="4 5">
    <name type="scientific">Nitzschia inconspicua</name>
    <dbReference type="NCBI Taxonomy" id="303405"/>
    <lineage>
        <taxon>Eukaryota</taxon>
        <taxon>Sar</taxon>
        <taxon>Stramenopiles</taxon>
        <taxon>Ochrophyta</taxon>
        <taxon>Bacillariophyta</taxon>
        <taxon>Bacillariophyceae</taxon>
        <taxon>Bacillariophycidae</taxon>
        <taxon>Bacillariales</taxon>
        <taxon>Bacillariaceae</taxon>
        <taxon>Nitzschia</taxon>
    </lineage>
</organism>
<dbReference type="Pfam" id="PF14226">
    <property type="entry name" value="DIOX_N"/>
    <property type="match status" value="1"/>
</dbReference>
<dbReference type="Pfam" id="PF03171">
    <property type="entry name" value="2OG-FeII_Oxy"/>
    <property type="match status" value="1"/>
</dbReference>
<dbReference type="InterPro" id="IPR050231">
    <property type="entry name" value="Iron_ascorbate_oxido_reductase"/>
</dbReference>
<feature type="region of interest" description="Disordered" evidence="1">
    <location>
        <begin position="208"/>
        <end position="227"/>
    </location>
</feature>
<protein>
    <submittedName>
        <fullName evidence="4">2(OG)-Fe(II) oxygenase family oxidoreductase</fullName>
    </submittedName>
</protein>
<dbReference type="AlphaFoldDB" id="A0A9K3K6Y4"/>
<reference evidence="4" key="2">
    <citation type="submission" date="2021-04" db="EMBL/GenBank/DDBJ databases">
        <authorList>
            <person name="Podell S."/>
        </authorList>
    </citation>
    <scope>NUCLEOTIDE SEQUENCE</scope>
    <source>
        <strain evidence="4">Hildebrandi</strain>
    </source>
</reference>
<dbReference type="EMBL" id="JAGRRH010000071">
    <property type="protein sequence ID" value="KAG7337854.1"/>
    <property type="molecule type" value="Genomic_DNA"/>
</dbReference>
<evidence type="ECO:0000313" key="4">
    <source>
        <dbReference type="EMBL" id="KAG7337854.1"/>
    </source>
</evidence>
<evidence type="ECO:0000259" key="2">
    <source>
        <dbReference type="Pfam" id="PF03171"/>
    </source>
</evidence>
<gene>
    <name evidence="4" type="ORF">IV203_017731</name>
</gene>
<feature type="domain" description="Non-haem dioxygenase N-terminal" evidence="3">
    <location>
        <begin position="7"/>
        <end position="121"/>
    </location>
</feature>
<evidence type="ECO:0000313" key="5">
    <source>
        <dbReference type="Proteomes" id="UP000693970"/>
    </source>
</evidence>
<comment type="caution">
    <text evidence="4">The sequence shown here is derived from an EMBL/GenBank/DDBJ whole genome shotgun (WGS) entry which is preliminary data.</text>
</comment>
<dbReference type="InterPro" id="IPR044861">
    <property type="entry name" value="IPNS-like_FE2OG_OXY"/>
</dbReference>
<keyword evidence="5" id="KW-1185">Reference proteome</keyword>
<accession>A0A9K3K6Y4</accession>